<organism evidence="2 3">
    <name type="scientific">Pseudooceanicola spongiae</name>
    <dbReference type="NCBI Taxonomy" id="2613965"/>
    <lineage>
        <taxon>Bacteria</taxon>
        <taxon>Pseudomonadati</taxon>
        <taxon>Pseudomonadota</taxon>
        <taxon>Alphaproteobacteria</taxon>
        <taxon>Rhodobacterales</taxon>
        <taxon>Paracoccaceae</taxon>
        <taxon>Pseudooceanicola</taxon>
    </lineage>
</organism>
<name>A0A7L9WRF4_9RHOB</name>
<keyword evidence="3" id="KW-1185">Reference proteome</keyword>
<protein>
    <submittedName>
        <fullName evidence="2">DUF2235 domain-containing protein</fullName>
    </submittedName>
</protein>
<feature type="domain" description="T6SS Phospholipase effector Tle1-like catalytic" evidence="1">
    <location>
        <begin position="3"/>
        <end position="287"/>
    </location>
</feature>
<reference evidence="2 3" key="1">
    <citation type="submission" date="2019-10" db="EMBL/GenBank/DDBJ databases">
        <title>Pseudopuniceibacterium sp. HQ09 islated from Antarctica.</title>
        <authorList>
            <person name="Liao L."/>
            <person name="Su S."/>
            <person name="Chen B."/>
            <person name="Yu Y."/>
        </authorList>
    </citation>
    <scope>NUCLEOTIDE SEQUENCE [LARGE SCALE GENOMIC DNA]</scope>
    <source>
        <strain evidence="2 3">HQ09</strain>
    </source>
</reference>
<sequence>MAKDIVILLDGTSNQISRKRSNVLRLYGTLKKTPEQVVYYDPGVGTFGADNAWSTSRRWLVELFGQATGYGLDENVMEAYRFLCTHYQHGEKGADGTRDSDRIWLFGFSRGAYSARVLAGFLHAFGLIAPEQFNLLHYAYRAYKSIGEGASDAAESAEVFAEIRMHERILNPTKPKIRCLGLFDTVASVIEPGRFWPRVRSHAFTSNNPSVMAVRQALAIDERRAMFRPKLWGEDRAFLLNPFRPEDSQPQDVKERWFAGVHGDIGGGYPEPESGLGKLTLEWMIEETRAMGLAYSTRTINSIVLGEGQSKYSRPDPLAPMHVSLKSGWWLLECIPGRTPKGAFPQGRQFCGLTFPLGAARTIPQSASIALSVTARMDADPDYRPHNLPQDP</sequence>
<proteinExistence type="predicted"/>
<dbReference type="InterPro" id="IPR029058">
    <property type="entry name" value="AB_hydrolase_fold"/>
</dbReference>
<evidence type="ECO:0000259" key="1">
    <source>
        <dbReference type="Pfam" id="PF09994"/>
    </source>
</evidence>
<evidence type="ECO:0000313" key="3">
    <source>
        <dbReference type="Proteomes" id="UP000594118"/>
    </source>
</evidence>
<dbReference type="SUPFAM" id="SSF53474">
    <property type="entry name" value="alpha/beta-Hydrolases"/>
    <property type="match status" value="1"/>
</dbReference>
<dbReference type="Proteomes" id="UP000594118">
    <property type="component" value="Chromosome"/>
</dbReference>
<accession>A0A7L9WRF4</accession>
<dbReference type="KEGG" id="pshq:F3W81_16535"/>
<dbReference type="InterPro" id="IPR018712">
    <property type="entry name" value="Tle1-like_cat"/>
</dbReference>
<gene>
    <name evidence="2" type="ORF">F3W81_16535</name>
</gene>
<dbReference type="Pfam" id="PF09994">
    <property type="entry name" value="T6SS_Tle1-like_cat"/>
    <property type="match status" value="1"/>
</dbReference>
<evidence type="ECO:0000313" key="2">
    <source>
        <dbReference type="EMBL" id="QOL82297.1"/>
    </source>
</evidence>
<dbReference type="EMBL" id="CP045201">
    <property type="protein sequence ID" value="QOL82297.1"/>
    <property type="molecule type" value="Genomic_DNA"/>
</dbReference>
<dbReference type="PANTHER" id="PTHR33840:SF1">
    <property type="entry name" value="TLE1 PHOSPHOLIPASE DOMAIN-CONTAINING PROTEIN"/>
    <property type="match status" value="1"/>
</dbReference>
<dbReference type="RefSeq" id="WP_193080345.1">
    <property type="nucleotide sequence ID" value="NZ_CP045201.1"/>
</dbReference>
<dbReference type="PANTHER" id="PTHR33840">
    <property type="match status" value="1"/>
</dbReference>
<dbReference type="AlphaFoldDB" id="A0A7L9WRF4"/>